<name>A0A2I2FYN3_9EURO</name>
<evidence type="ECO:0000256" key="1">
    <source>
        <dbReference type="SAM" id="MobiDB-lite"/>
    </source>
</evidence>
<accession>A0A2I2FYN3</accession>
<keyword evidence="3" id="KW-1185">Reference proteome</keyword>
<feature type="region of interest" description="Disordered" evidence="1">
    <location>
        <begin position="144"/>
        <end position="172"/>
    </location>
</feature>
<dbReference type="AlphaFoldDB" id="A0A2I2FYN3"/>
<proteinExistence type="predicted"/>
<dbReference type="Proteomes" id="UP000234275">
    <property type="component" value="Unassembled WGS sequence"/>
</dbReference>
<organism evidence="2 3">
    <name type="scientific">Aspergillus steynii IBT 23096</name>
    <dbReference type="NCBI Taxonomy" id="1392250"/>
    <lineage>
        <taxon>Eukaryota</taxon>
        <taxon>Fungi</taxon>
        <taxon>Dikarya</taxon>
        <taxon>Ascomycota</taxon>
        <taxon>Pezizomycotina</taxon>
        <taxon>Eurotiomycetes</taxon>
        <taxon>Eurotiomycetidae</taxon>
        <taxon>Eurotiales</taxon>
        <taxon>Aspergillaceae</taxon>
        <taxon>Aspergillus</taxon>
        <taxon>Aspergillus subgen. Circumdati</taxon>
    </lineage>
</organism>
<comment type="caution">
    <text evidence="2">The sequence shown here is derived from an EMBL/GenBank/DDBJ whole genome shotgun (WGS) entry which is preliminary data.</text>
</comment>
<evidence type="ECO:0000313" key="2">
    <source>
        <dbReference type="EMBL" id="PLB45750.1"/>
    </source>
</evidence>
<feature type="region of interest" description="Disordered" evidence="1">
    <location>
        <begin position="1"/>
        <end position="21"/>
    </location>
</feature>
<dbReference type="VEuPathDB" id="FungiDB:P170DRAFT_251337"/>
<dbReference type="GeneID" id="36550725"/>
<dbReference type="RefSeq" id="XP_024701052.1">
    <property type="nucleotide sequence ID" value="XM_024843026.1"/>
</dbReference>
<protein>
    <submittedName>
        <fullName evidence="2">Uncharacterized protein</fullName>
    </submittedName>
</protein>
<dbReference type="EMBL" id="MSFO01000007">
    <property type="protein sequence ID" value="PLB45750.1"/>
    <property type="molecule type" value="Genomic_DNA"/>
</dbReference>
<feature type="compositionally biased region" description="Basic residues" evidence="1">
    <location>
        <begin position="7"/>
        <end position="18"/>
    </location>
</feature>
<sequence length="216" mass="23460">MGWFKPQHGRSSGRRKQTHFGCAARDHTPDRVDELQGRIEGGADGAFLRRRVFQHLVEMGEDILNSEVLPDPSGISPGQLDDPGLDLGPYDRYLVLNGGRLRVHGGSGGDWGDSHGLCGSRHAWTDKSIYKNGHGMYSAMPKKENLSRRNHGSTSYKGTDHRKDGLGPKGRIPKPMRGSHILVLFNEAVLVGLCSERRGLAAAGSYLSGGRQGPGL</sequence>
<gene>
    <name evidence="2" type="ORF">P170DRAFT_251337</name>
</gene>
<reference evidence="2 3" key="1">
    <citation type="submission" date="2016-12" db="EMBL/GenBank/DDBJ databases">
        <title>The genomes of Aspergillus section Nigri reveals drivers in fungal speciation.</title>
        <authorList>
            <consortium name="DOE Joint Genome Institute"/>
            <person name="Vesth T.C."/>
            <person name="Nybo J."/>
            <person name="Theobald S."/>
            <person name="Brandl J."/>
            <person name="Frisvad J.C."/>
            <person name="Nielsen K.F."/>
            <person name="Lyhne E.K."/>
            <person name="Kogle M.E."/>
            <person name="Kuo A."/>
            <person name="Riley R."/>
            <person name="Clum A."/>
            <person name="Nolan M."/>
            <person name="Lipzen A."/>
            <person name="Salamov A."/>
            <person name="Henrissat B."/>
            <person name="Wiebenga A."/>
            <person name="De Vries R.P."/>
            <person name="Grigoriev I.V."/>
            <person name="Mortensen U.H."/>
            <person name="Andersen M.R."/>
            <person name="Baker S.E."/>
        </authorList>
    </citation>
    <scope>NUCLEOTIDE SEQUENCE [LARGE SCALE GENOMIC DNA]</scope>
    <source>
        <strain evidence="2 3">IBT 23096</strain>
    </source>
</reference>
<evidence type="ECO:0000313" key="3">
    <source>
        <dbReference type="Proteomes" id="UP000234275"/>
    </source>
</evidence>